<protein>
    <recommendedName>
        <fullName evidence="2">DUF305 domain-containing protein</fullName>
    </recommendedName>
</protein>
<reference evidence="3" key="2">
    <citation type="journal article" date="2017" name="Nat. Commun.">
        <title>Single-virus genomics reveals hidden cosmopolitan and abundant viruses.</title>
        <authorList>
            <person name="Martinez-Hernandez F."/>
            <person name="Fornas O."/>
            <person name="Lluesma Gomez M."/>
            <person name="Bolduc B."/>
            <person name="de la Cruz Pena M.J."/>
            <person name="Martinez J.M."/>
            <person name="Anton J."/>
            <person name="Gasol J.M."/>
            <person name="Rosselli R."/>
            <person name="Rodriguez-Valera F."/>
            <person name="Sullivan M.B."/>
            <person name="Acinas S.G."/>
            <person name="Martinez-Garcia M."/>
        </authorList>
    </citation>
    <scope>NUCLEOTIDE SEQUENCE</scope>
</reference>
<proteinExistence type="predicted"/>
<name>A0A218MND9_9VIRU</name>
<evidence type="ECO:0000256" key="1">
    <source>
        <dbReference type="SAM" id="MobiDB-lite"/>
    </source>
</evidence>
<dbReference type="PROSITE" id="PS51257">
    <property type="entry name" value="PROKAR_LIPOPROTEIN"/>
    <property type="match status" value="1"/>
</dbReference>
<organism evidence="3">
    <name type="scientific">uncultured virus</name>
    <dbReference type="NCBI Taxonomy" id="340016"/>
    <lineage>
        <taxon>Viruses</taxon>
        <taxon>environmental samples</taxon>
    </lineage>
</organism>
<feature type="compositionally biased region" description="Low complexity" evidence="1">
    <location>
        <begin position="32"/>
        <end position="48"/>
    </location>
</feature>
<sequence>MNVLSTKFKALALFSSIALLTACNQPTKTEKSTNPVTASSASSVVASTKTNETARAGHDMSKMNGMGTASSPTASQPAHVAEYMQSMNTMHEQMMSASHIANPDVAFATGMIAHHQGAIDMAKIQLKYGKDSEMRALAENIIKAQQIEITQMQTWLSKHKDDKAPTNTAMPEMDMKSHDAMMQGIMDSDPDVAFAKGMIPHHQGAIDMANTELKMGKDKEMLQLAKQIKSAQDPEIKQMQAWLDSKKTK</sequence>
<dbReference type="InterPro" id="IPR012347">
    <property type="entry name" value="Ferritin-like"/>
</dbReference>
<accession>A0A218MND9</accession>
<dbReference type="PANTHER" id="PTHR36933">
    <property type="entry name" value="SLL0788 PROTEIN"/>
    <property type="match status" value="1"/>
</dbReference>
<evidence type="ECO:0000313" key="3">
    <source>
        <dbReference type="EMBL" id="ASF00826.1"/>
    </source>
</evidence>
<dbReference type="Pfam" id="PF03713">
    <property type="entry name" value="DUF305"/>
    <property type="match status" value="2"/>
</dbReference>
<feature type="compositionally biased region" description="Polar residues" evidence="1">
    <location>
        <begin position="67"/>
        <end position="76"/>
    </location>
</feature>
<evidence type="ECO:0000259" key="2">
    <source>
        <dbReference type="Pfam" id="PF03713"/>
    </source>
</evidence>
<dbReference type="EMBL" id="KY052857">
    <property type="protein sequence ID" value="ASF00826.1"/>
    <property type="molecule type" value="Genomic_DNA"/>
</dbReference>
<dbReference type="PANTHER" id="PTHR36933:SF1">
    <property type="entry name" value="SLL0788 PROTEIN"/>
    <property type="match status" value="1"/>
</dbReference>
<feature type="domain" description="DUF305" evidence="2">
    <location>
        <begin position="104"/>
        <end position="187"/>
    </location>
</feature>
<reference evidence="3" key="1">
    <citation type="submission" date="2016-10" db="EMBL/GenBank/DDBJ databases">
        <authorList>
            <person name="Varghese N."/>
        </authorList>
    </citation>
    <scope>NUCLEOTIDE SEQUENCE</scope>
</reference>
<feature type="region of interest" description="Disordered" evidence="1">
    <location>
        <begin position="26"/>
        <end position="76"/>
    </location>
</feature>
<dbReference type="Gene3D" id="1.20.1260.10">
    <property type="match status" value="2"/>
</dbReference>
<dbReference type="InterPro" id="IPR005183">
    <property type="entry name" value="DUF305_CopM-like"/>
</dbReference>
<feature type="domain" description="DUF305" evidence="2">
    <location>
        <begin position="191"/>
        <end position="247"/>
    </location>
</feature>